<dbReference type="EMBL" id="KZ772784">
    <property type="protein sequence ID" value="PTQ31382.1"/>
    <property type="molecule type" value="Genomic_DNA"/>
</dbReference>
<dbReference type="EMBL" id="KZ772784">
    <property type="protein sequence ID" value="PTQ31379.1"/>
    <property type="molecule type" value="Genomic_DNA"/>
</dbReference>
<gene>
    <name evidence="1" type="ORF">MARPO_0112s0031</name>
</gene>
<dbReference type="Gramene" id="Mp4g09310.1">
    <property type="protein sequence ID" value="Mp4g09310.1.cds"/>
    <property type="gene ID" value="Mp4g09310"/>
</dbReference>
<accession>A0A2R6WC15</accession>
<evidence type="ECO:0000313" key="1">
    <source>
        <dbReference type="EMBL" id="PTQ31379.1"/>
    </source>
</evidence>
<organism evidence="1 2">
    <name type="scientific">Marchantia polymorpha</name>
    <name type="common">Common liverwort</name>
    <name type="synonym">Marchantia aquatica</name>
    <dbReference type="NCBI Taxonomy" id="3197"/>
    <lineage>
        <taxon>Eukaryota</taxon>
        <taxon>Viridiplantae</taxon>
        <taxon>Streptophyta</taxon>
        <taxon>Embryophyta</taxon>
        <taxon>Marchantiophyta</taxon>
        <taxon>Marchantiopsida</taxon>
        <taxon>Marchantiidae</taxon>
        <taxon>Marchantiales</taxon>
        <taxon>Marchantiaceae</taxon>
        <taxon>Marchantia</taxon>
    </lineage>
</organism>
<dbReference type="EMBL" id="KZ772784">
    <property type="protein sequence ID" value="PTQ31378.1"/>
    <property type="molecule type" value="Genomic_DNA"/>
</dbReference>
<dbReference type="Proteomes" id="UP000244005">
    <property type="component" value="Unassembled WGS sequence"/>
</dbReference>
<keyword evidence="2" id="KW-1185">Reference proteome</keyword>
<sequence>MQCDLHSSLSDCLIEYMHILKIDLTAHRYHPCVQLSRKRPLESSCQSLQFTSSCVQHYNLKLSMEHGKPCHLEYLCDQAKKIHRSNHYQPVKLSNMQETSSSSYEAMNTNAKANSCVCWRPNLSSHTLHIHLMEA</sequence>
<reference evidence="2" key="1">
    <citation type="journal article" date="2017" name="Cell">
        <title>Insights into land plant evolution garnered from the Marchantia polymorpha genome.</title>
        <authorList>
            <person name="Bowman J.L."/>
            <person name="Kohchi T."/>
            <person name="Yamato K.T."/>
            <person name="Jenkins J."/>
            <person name="Shu S."/>
            <person name="Ishizaki K."/>
            <person name="Yamaoka S."/>
            <person name="Nishihama R."/>
            <person name="Nakamura Y."/>
            <person name="Berger F."/>
            <person name="Adam C."/>
            <person name="Aki S.S."/>
            <person name="Althoff F."/>
            <person name="Araki T."/>
            <person name="Arteaga-Vazquez M.A."/>
            <person name="Balasubrmanian S."/>
            <person name="Barry K."/>
            <person name="Bauer D."/>
            <person name="Boehm C.R."/>
            <person name="Briginshaw L."/>
            <person name="Caballero-Perez J."/>
            <person name="Catarino B."/>
            <person name="Chen F."/>
            <person name="Chiyoda S."/>
            <person name="Chovatia M."/>
            <person name="Davies K.M."/>
            <person name="Delmans M."/>
            <person name="Demura T."/>
            <person name="Dierschke T."/>
            <person name="Dolan L."/>
            <person name="Dorantes-Acosta A.E."/>
            <person name="Eklund D.M."/>
            <person name="Florent S.N."/>
            <person name="Flores-Sandoval E."/>
            <person name="Fujiyama A."/>
            <person name="Fukuzawa H."/>
            <person name="Galik B."/>
            <person name="Grimanelli D."/>
            <person name="Grimwood J."/>
            <person name="Grossniklaus U."/>
            <person name="Hamada T."/>
            <person name="Haseloff J."/>
            <person name="Hetherington A.J."/>
            <person name="Higo A."/>
            <person name="Hirakawa Y."/>
            <person name="Hundley H.N."/>
            <person name="Ikeda Y."/>
            <person name="Inoue K."/>
            <person name="Inoue S.I."/>
            <person name="Ishida S."/>
            <person name="Jia Q."/>
            <person name="Kakita M."/>
            <person name="Kanazawa T."/>
            <person name="Kawai Y."/>
            <person name="Kawashima T."/>
            <person name="Kennedy M."/>
            <person name="Kinose K."/>
            <person name="Kinoshita T."/>
            <person name="Kohara Y."/>
            <person name="Koide E."/>
            <person name="Komatsu K."/>
            <person name="Kopischke S."/>
            <person name="Kubo M."/>
            <person name="Kyozuka J."/>
            <person name="Lagercrantz U."/>
            <person name="Lin S.S."/>
            <person name="Lindquist E."/>
            <person name="Lipzen A.M."/>
            <person name="Lu C.W."/>
            <person name="De Luna E."/>
            <person name="Martienssen R.A."/>
            <person name="Minamino N."/>
            <person name="Mizutani M."/>
            <person name="Mizutani M."/>
            <person name="Mochizuki N."/>
            <person name="Monte I."/>
            <person name="Mosher R."/>
            <person name="Nagasaki H."/>
            <person name="Nakagami H."/>
            <person name="Naramoto S."/>
            <person name="Nishitani K."/>
            <person name="Ohtani M."/>
            <person name="Okamoto T."/>
            <person name="Okumura M."/>
            <person name="Phillips J."/>
            <person name="Pollak B."/>
            <person name="Reinders A."/>
            <person name="Rovekamp M."/>
            <person name="Sano R."/>
            <person name="Sawa S."/>
            <person name="Schmid M.W."/>
            <person name="Shirakawa M."/>
            <person name="Solano R."/>
            <person name="Spunde A."/>
            <person name="Suetsugu N."/>
            <person name="Sugano S."/>
            <person name="Sugiyama A."/>
            <person name="Sun R."/>
            <person name="Suzuki Y."/>
            <person name="Takenaka M."/>
            <person name="Takezawa D."/>
            <person name="Tomogane H."/>
            <person name="Tsuzuki M."/>
            <person name="Ueda T."/>
            <person name="Umeda M."/>
            <person name="Ward J.M."/>
            <person name="Watanabe Y."/>
            <person name="Yazaki K."/>
            <person name="Yokoyama R."/>
            <person name="Yoshitake Y."/>
            <person name="Yotsui I."/>
            <person name="Zachgo S."/>
            <person name="Schmutz J."/>
        </authorList>
    </citation>
    <scope>NUCLEOTIDE SEQUENCE [LARGE SCALE GENOMIC DNA]</scope>
    <source>
        <strain evidence="2">Tak-1</strain>
    </source>
</reference>
<proteinExistence type="predicted"/>
<reference evidence="1" key="2">
    <citation type="submission" date="2017-12" db="EMBL/GenBank/DDBJ databases">
        <title>WGS assembly of Marchantia polymorpha.</title>
        <authorList>
            <person name="Bowman J.L."/>
            <person name="Kohchi T."/>
            <person name="Yamato K.T."/>
            <person name="Jenkins J."/>
            <person name="Shu S."/>
            <person name="Ishizaki K."/>
            <person name="Yamaoka S."/>
            <person name="Nishihama R."/>
            <person name="Nakamura Y."/>
            <person name="Berger F."/>
            <person name="Adam C."/>
            <person name="Aki S.S."/>
            <person name="Althoff F."/>
            <person name="Araki T."/>
            <person name="Arteaga-Vazquez M.A."/>
            <person name="Balasubrmanian S."/>
            <person name="Bauer D."/>
            <person name="Boehm C.R."/>
            <person name="Briginshaw L."/>
            <person name="Caballero-Perez J."/>
            <person name="Catarino B."/>
            <person name="Chen F."/>
            <person name="Chiyoda S."/>
            <person name="Chovatia M."/>
            <person name="Davies K.M."/>
            <person name="Delmans M."/>
            <person name="Demura T."/>
            <person name="Dierschke T."/>
            <person name="Dolan L."/>
            <person name="Dorantes-Acosta A.E."/>
            <person name="Eklund D.M."/>
            <person name="Florent S.N."/>
            <person name="Flores-Sandoval E."/>
            <person name="Fujiyama A."/>
            <person name="Fukuzawa H."/>
            <person name="Galik B."/>
            <person name="Grimanelli D."/>
            <person name="Grimwood J."/>
            <person name="Grossniklaus U."/>
            <person name="Hamada T."/>
            <person name="Haseloff J."/>
            <person name="Hetherington A.J."/>
            <person name="Higo A."/>
            <person name="Hirakawa Y."/>
            <person name="Hundley H.N."/>
            <person name="Ikeda Y."/>
            <person name="Inoue K."/>
            <person name="Inoue S."/>
            <person name="Ishida S."/>
            <person name="Jia Q."/>
            <person name="Kakita M."/>
            <person name="Kanazawa T."/>
            <person name="Kawai Y."/>
            <person name="Kawashima T."/>
            <person name="Kennedy M."/>
            <person name="Kinose K."/>
            <person name="Kinoshita T."/>
            <person name="Kohara Y."/>
            <person name="Koide E."/>
            <person name="Komatsu K."/>
            <person name="Kopischke S."/>
            <person name="Kubo M."/>
            <person name="Kyozuka J."/>
            <person name="Lagercrantz U."/>
            <person name="Lin S.S."/>
            <person name="Lindquist E."/>
            <person name="Lipzen A.M."/>
            <person name="Lu C."/>
            <person name="Luna E.D."/>
            <person name="Martienssen R.A."/>
            <person name="Minamino N."/>
            <person name="Mizutani M."/>
            <person name="Mizutani M."/>
            <person name="Mochizuki N."/>
            <person name="Monte I."/>
            <person name="Mosher R."/>
            <person name="Nagasaki H."/>
            <person name="Nakagami H."/>
            <person name="Naramoto S."/>
            <person name="Nishitani K."/>
            <person name="Ohtani M."/>
            <person name="Okamoto T."/>
            <person name="Okumura M."/>
            <person name="Phillips J."/>
            <person name="Pollak B."/>
            <person name="Reinders A."/>
            <person name="Roevekamp M."/>
            <person name="Sano R."/>
            <person name="Sawa S."/>
            <person name="Schmid M.W."/>
            <person name="Shirakawa M."/>
            <person name="Solano R."/>
            <person name="Spunde A."/>
            <person name="Suetsugu N."/>
            <person name="Sugano S."/>
            <person name="Sugiyama A."/>
            <person name="Sun R."/>
            <person name="Suzuki Y."/>
            <person name="Takenaka M."/>
            <person name="Takezawa D."/>
            <person name="Tomogane H."/>
            <person name="Tsuzuki M."/>
            <person name="Ueda T."/>
            <person name="Umeda M."/>
            <person name="Ward J.M."/>
            <person name="Watanabe Y."/>
            <person name="Yazaki K."/>
            <person name="Yokoyama R."/>
            <person name="Yoshitake Y."/>
            <person name="Yotsui I."/>
            <person name="Zachgo S."/>
            <person name="Schmutz J."/>
        </authorList>
    </citation>
    <scope>NUCLEOTIDE SEQUENCE [LARGE SCALE GENOMIC DNA]</scope>
    <source>
        <strain evidence="1">Tak-1</strain>
    </source>
</reference>
<dbReference type="AlphaFoldDB" id="A0A2R6WC15"/>
<name>A0A2R6WC15_MARPO</name>
<dbReference type="Gramene" id="Mp4g09310.4">
    <property type="protein sequence ID" value="Mp4g09310.4.cds"/>
    <property type="gene ID" value="Mp4g09310"/>
</dbReference>
<dbReference type="Gramene" id="Mp4g09310.2">
    <property type="protein sequence ID" value="Mp4g09310.2.cds"/>
    <property type="gene ID" value="Mp4g09310"/>
</dbReference>
<evidence type="ECO:0000313" key="2">
    <source>
        <dbReference type="Proteomes" id="UP000244005"/>
    </source>
</evidence>
<protein>
    <submittedName>
        <fullName evidence="1">Uncharacterized protein</fullName>
    </submittedName>
</protein>